<dbReference type="GO" id="GO:0008270">
    <property type="term" value="F:zinc ion binding"/>
    <property type="evidence" value="ECO:0007669"/>
    <property type="project" value="UniProtKB-KW"/>
</dbReference>
<reference evidence="9" key="2">
    <citation type="submission" date="2025-09" db="UniProtKB">
        <authorList>
            <consortium name="Ensembl"/>
        </authorList>
    </citation>
    <scope>IDENTIFICATION</scope>
</reference>
<proteinExistence type="predicted"/>
<dbReference type="InterPro" id="IPR036236">
    <property type="entry name" value="Znf_C2H2_sf"/>
</dbReference>
<dbReference type="OMA" id="CQCAVAG"/>
<dbReference type="PANTHER" id="PTHR46179:SF28">
    <property type="entry name" value="SI:DKEY-208K4.2 PROTEIN"/>
    <property type="match status" value="1"/>
</dbReference>
<evidence type="ECO:0000256" key="2">
    <source>
        <dbReference type="ARBA" id="ARBA00022737"/>
    </source>
</evidence>
<evidence type="ECO:0000256" key="7">
    <source>
        <dbReference type="SAM" id="MobiDB-lite"/>
    </source>
</evidence>
<dbReference type="STRING" id="41447.ENSSDUP00000031789"/>
<organism evidence="9 10">
    <name type="scientific">Seriola dumerili</name>
    <name type="common">Greater amberjack</name>
    <name type="synonym">Caranx dumerili</name>
    <dbReference type="NCBI Taxonomy" id="41447"/>
    <lineage>
        <taxon>Eukaryota</taxon>
        <taxon>Metazoa</taxon>
        <taxon>Chordata</taxon>
        <taxon>Craniata</taxon>
        <taxon>Vertebrata</taxon>
        <taxon>Euteleostomi</taxon>
        <taxon>Actinopterygii</taxon>
        <taxon>Neopterygii</taxon>
        <taxon>Teleostei</taxon>
        <taxon>Neoteleostei</taxon>
        <taxon>Acanthomorphata</taxon>
        <taxon>Carangaria</taxon>
        <taxon>Carangiformes</taxon>
        <taxon>Carangidae</taxon>
        <taxon>Seriola</taxon>
    </lineage>
</organism>
<feature type="domain" description="C2H2-type" evidence="8">
    <location>
        <begin position="199"/>
        <end position="226"/>
    </location>
</feature>
<dbReference type="Ensembl" id="ENSSDUT00000032339.1">
    <property type="protein sequence ID" value="ENSSDUP00000031789.1"/>
    <property type="gene ID" value="ENSSDUG00000022854.1"/>
</dbReference>
<dbReference type="InterPro" id="IPR051061">
    <property type="entry name" value="Zinc_finger_trans_reg"/>
</dbReference>
<dbReference type="GO" id="GO:0005634">
    <property type="term" value="C:nucleus"/>
    <property type="evidence" value="ECO:0007669"/>
    <property type="project" value="TreeGrafter"/>
</dbReference>
<evidence type="ECO:0000256" key="6">
    <source>
        <dbReference type="PROSITE-ProRule" id="PRU00042"/>
    </source>
</evidence>
<protein>
    <submittedName>
        <fullName evidence="9">P43 5S RNA-binding protein</fullName>
    </submittedName>
</protein>
<keyword evidence="5" id="KW-0694">RNA-binding</keyword>
<dbReference type="SUPFAM" id="SSF57667">
    <property type="entry name" value="beta-beta-alpha zinc fingers"/>
    <property type="match status" value="3"/>
</dbReference>
<dbReference type="InterPro" id="IPR054599">
    <property type="entry name" value="TFIIIA_Zfn-C2H2"/>
</dbReference>
<evidence type="ECO:0000256" key="1">
    <source>
        <dbReference type="ARBA" id="ARBA00022723"/>
    </source>
</evidence>
<keyword evidence="2" id="KW-0677">Repeat</keyword>
<evidence type="ECO:0000313" key="10">
    <source>
        <dbReference type="Proteomes" id="UP000261420"/>
    </source>
</evidence>
<sequence length="378" mass="44020">MDAKMNGVRSVKPVGGPPRQLLHCTRAGCGATFTRQWKLKEHETVHTGARPCRCTIAGCGRSFSRKSHLSRHMLQHEGLKQFKCKFATCTKSFFDSNKLKRHTRYCHGDKNKYFKCNQPNCSLTFKKRRLFKLHLKGHEVSATFKCSRDGCTATFDSHINRKAHEKKHAGYRCPYASCQVLEHTWGKLQKHMAKHPATISCQLCKKVFKKADALRKHKRIHASHKPVLVCPREDCQAYFSTTFNLQHHIRKVHLDLLKYKCAFPECPRMFAMRESMNRHLLRHDPSATTLKKRQRPKKSWQKRLNGHHLPLVEENLNRLFTLRMRISRRAKVETNLSGLFNERKIPHYVDPEVNLRNLFGIKQSRPLEEKSEVSPVKG</sequence>
<evidence type="ECO:0000256" key="4">
    <source>
        <dbReference type="ARBA" id="ARBA00022833"/>
    </source>
</evidence>
<dbReference type="InterPro" id="IPR013087">
    <property type="entry name" value="Znf_C2H2_type"/>
</dbReference>
<dbReference type="Pfam" id="PF00096">
    <property type="entry name" value="zf-C2H2"/>
    <property type="match status" value="3"/>
</dbReference>
<accession>A0A3B4VMM1</accession>
<feature type="compositionally biased region" description="Basic residues" evidence="7">
    <location>
        <begin position="290"/>
        <end position="303"/>
    </location>
</feature>
<evidence type="ECO:0000256" key="3">
    <source>
        <dbReference type="ARBA" id="ARBA00022771"/>
    </source>
</evidence>
<feature type="domain" description="C2H2-type" evidence="8">
    <location>
        <begin position="259"/>
        <end position="288"/>
    </location>
</feature>
<feature type="region of interest" description="Disordered" evidence="7">
    <location>
        <begin position="284"/>
        <end position="303"/>
    </location>
</feature>
<evidence type="ECO:0000259" key="8">
    <source>
        <dbReference type="PROSITE" id="PS50157"/>
    </source>
</evidence>
<reference evidence="9" key="1">
    <citation type="submission" date="2025-08" db="UniProtKB">
        <authorList>
            <consortium name="Ensembl"/>
        </authorList>
    </citation>
    <scope>IDENTIFICATION</scope>
</reference>
<feature type="domain" description="C2H2-type" evidence="8">
    <location>
        <begin position="52"/>
        <end position="81"/>
    </location>
</feature>
<feature type="domain" description="C2H2-type" evidence="8">
    <location>
        <begin position="82"/>
        <end position="112"/>
    </location>
</feature>
<dbReference type="Gene3D" id="3.30.160.60">
    <property type="entry name" value="Classic Zinc Finger"/>
    <property type="match status" value="6"/>
</dbReference>
<name>A0A3B4VMM1_SERDU</name>
<dbReference type="PROSITE" id="PS50157">
    <property type="entry name" value="ZINC_FINGER_C2H2_2"/>
    <property type="match status" value="7"/>
</dbReference>
<dbReference type="SMART" id="SM00355">
    <property type="entry name" value="ZnF_C2H2"/>
    <property type="match status" value="9"/>
</dbReference>
<dbReference type="AlphaFoldDB" id="A0A3B4VMM1"/>
<feature type="domain" description="C2H2-type" evidence="8">
    <location>
        <begin position="144"/>
        <end position="173"/>
    </location>
</feature>
<dbReference type="GeneTree" id="ENSGT00940000165750"/>
<keyword evidence="1" id="KW-0479">Metal-binding</keyword>
<dbReference type="PROSITE" id="PS00028">
    <property type="entry name" value="ZINC_FINGER_C2H2_1"/>
    <property type="match status" value="7"/>
</dbReference>
<keyword evidence="4" id="KW-0862">Zinc</keyword>
<evidence type="ECO:0000256" key="5">
    <source>
        <dbReference type="ARBA" id="ARBA00022884"/>
    </source>
</evidence>
<keyword evidence="3 6" id="KW-0863">Zinc-finger</keyword>
<evidence type="ECO:0000313" key="9">
    <source>
        <dbReference type="Ensembl" id="ENSSDUP00000031789.1"/>
    </source>
</evidence>
<keyword evidence="10" id="KW-1185">Reference proteome</keyword>
<dbReference type="PANTHER" id="PTHR46179">
    <property type="entry name" value="ZINC FINGER PROTEIN"/>
    <property type="match status" value="1"/>
</dbReference>
<dbReference type="Pfam" id="PF22110">
    <property type="entry name" value="TFIIIA_zf-C2H2"/>
    <property type="match status" value="1"/>
</dbReference>
<dbReference type="Proteomes" id="UP000261420">
    <property type="component" value="Unplaced"/>
</dbReference>
<feature type="domain" description="C2H2-type" evidence="8">
    <location>
        <begin position="228"/>
        <end position="253"/>
    </location>
</feature>
<feature type="domain" description="C2H2-type" evidence="8">
    <location>
        <begin position="22"/>
        <end position="51"/>
    </location>
</feature>